<sequence length="382" mass="41926">MLPTSEHSKETVAALKSLCAERGLVMDAKKPKKADWIALLESAGGRGAGGGEEPAPLPAPGKLLMSLHVSAPPALGYGLVDSRFPDSLFTAGYIPWHELRELRLVSKAFHSAVSEARPSLPCWGKLVAWVNECNKLNVCQECGEVKPCGCSEDASPDCVVMDRDGEPVFDVRTIPDDYTPPPEIKVAKLDGDGAWVYDDTLPDPYPPPPEIMAAKLMRFHTTCIDNLVSAFSQPGACGYTVNETHQWFAYQQANPSGFTYLMDACALEFAVYDLESDNPHYANREAYEGKPLDTYGSSYRDSLFTLLDEEYWPEDELDPAEVQDGVMPRIVMSQLLAARKRAAKGDVLLGPFALKCDAFALWELVVRERLSDPEGESAEDSD</sequence>
<comment type="caution">
    <text evidence="1">The sequence shown here is derived from an EMBL/GenBank/DDBJ whole genome shotgun (WGS) entry which is preliminary data.</text>
</comment>
<gene>
    <name evidence="1" type="ORF">TeGR_g4070</name>
</gene>
<dbReference type="Proteomes" id="UP001165060">
    <property type="component" value="Unassembled WGS sequence"/>
</dbReference>
<organism evidence="1 2">
    <name type="scientific">Tetraparma gracilis</name>
    <dbReference type="NCBI Taxonomy" id="2962635"/>
    <lineage>
        <taxon>Eukaryota</taxon>
        <taxon>Sar</taxon>
        <taxon>Stramenopiles</taxon>
        <taxon>Ochrophyta</taxon>
        <taxon>Bolidophyceae</taxon>
        <taxon>Parmales</taxon>
        <taxon>Triparmaceae</taxon>
        <taxon>Tetraparma</taxon>
    </lineage>
</organism>
<evidence type="ECO:0000313" key="2">
    <source>
        <dbReference type="Proteomes" id="UP001165060"/>
    </source>
</evidence>
<dbReference type="EMBL" id="BRYB01002494">
    <property type="protein sequence ID" value="GMI20523.1"/>
    <property type="molecule type" value="Genomic_DNA"/>
</dbReference>
<reference evidence="1 2" key="1">
    <citation type="journal article" date="2023" name="Commun. Biol.">
        <title>Genome analysis of Parmales, the sister group of diatoms, reveals the evolutionary specialization of diatoms from phago-mixotrophs to photoautotrophs.</title>
        <authorList>
            <person name="Ban H."/>
            <person name="Sato S."/>
            <person name="Yoshikawa S."/>
            <person name="Yamada K."/>
            <person name="Nakamura Y."/>
            <person name="Ichinomiya M."/>
            <person name="Sato N."/>
            <person name="Blanc-Mathieu R."/>
            <person name="Endo H."/>
            <person name="Kuwata A."/>
            <person name="Ogata H."/>
        </authorList>
    </citation>
    <scope>NUCLEOTIDE SEQUENCE [LARGE SCALE GENOMIC DNA]</scope>
</reference>
<proteinExistence type="predicted"/>
<keyword evidence="2" id="KW-1185">Reference proteome</keyword>
<name>A0ABQ6M6N2_9STRA</name>
<protein>
    <submittedName>
        <fullName evidence="1">Uncharacterized protein</fullName>
    </submittedName>
</protein>
<evidence type="ECO:0000313" key="1">
    <source>
        <dbReference type="EMBL" id="GMI20523.1"/>
    </source>
</evidence>
<accession>A0ABQ6M6N2</accession>